<protein>
    <recommendedName>
        <fullName evidence="4">Glycine-rich protein</fullName>
    </recommendedName>
</protein>
<proteinExistence type="predicted"/>
<reference evidence="2" key="2">
    <citation type="journal article" date="2024" name="Plant">
        <title>Genomic evolution and insights into agronomic trait innovations of Sesamum species.</title>
        <authorList>
            <person name="Miao H."/>
            <person name="Wang L."/>
            <person name="Qu L."/>
            <person name="Liu H."/>
            <person name="Sun Y."/>
            <person name="Le M."/>
            <person name="Wang Q."/>
            <person name="Wei S."/>
            <person name="Zheng Y."/>
            <person name="Lin W."/>
            <person name="Duan Y."/>
            <person name="Cao H."/>
            <person name="Xiong S."/>
            <person name="Wang X."/>
            <person name="Wei L."/>
            <person name="Li C."/>
            <person name="Ma Q."/>
            <person name="Ju M."/>
            <person name="Zhao R."/>
            <person name="Li G."/>
            <person name="Mu C."/>
            <person name="Tian Q."/>
            <person name="Mei H."/>
            <person name="Zhang T."/>
            <person name="Gao T."/>
            <person name="Zhang H."/>
        </authorList>
    </citation>
    <scope>NUCLEOTIDE SEQUENCE</scope>
    <source>
        <strain evidence="2">3651</strain>
    </source>
</reference>
<evidence type="ECO:0000256" key="1">
    <source>
        <dbReference type="SAM" id="SignalP"/>
    </source>
</evidence>
<feature type="signal peptide" evidence="1">
    <location>
        <begin position="1"/>
        <end position="24"/>
    </location>
</feature>
<dbReference type="EMBL" id="JACGWO010000009">
    <property type="protein sequence ID" value="KAK4420067.1"/>
    <property type="molecule type" value="Genomic_DNA"/>
</dbReference>
<keyword evidence="3" id="KW-1185">Reference proteome</keyword>
<evidence type="ECO:0008006" key="4">
    <source>
        <dbReference type="Google" id="ProtNLM"/>
    </source>
</evidence>
<dbReference type="AlphaFoldDB" id="A0AAE1XY45"/>
<dbReference type="Proteomes" id="UP001293254">
    <property type="component" value="Unassembled WGS sequence"/>
</dbReference>
<dbReference type="PANTHER" id="PTHR37389">
    <property type="entry name" value="NODULIN-24"/>
    <property type="match status" value="1"/>
</dbReference>
<evidence type="ECO:0000313" key="3">
    <source>
        <dbReference type="Proteomes" id="UP001293254"/>
    </source>
</evidence>
<reference evidence="2" key="1">
    <citation type="submission" date="2020-06" db="EMBL/GenBank/DDBJ databases">
        <authorList>
            <person name="Li T."/>
            <person name="Hu X."/>
            <person name="Zhang T."/>
            <person name="Song X."/>
            <person name="Zhang H."/>
            <person name="Dai N."/>
            <person name="Sheng W."/>
            <person name="Hou X."/>
            <person name="Wei L."/>
        </authorList>
    </citation>
    <scope>NUCLEOTIDE SEQUENCE</scope>
    <source>
        <strain evidence="2">3651</strain>
        <tissue evidence="2">Leaf</tissue>
    </source>
</reference>
<feature type="chain" id="PRO_5041968718" description="Glycine-rich protein" evidence="1">
    <location>
        <begin position="25"/>
        <end position="156"/>
    </location>
</feature>
<accession>A0AAE1XY45</accession>
<dbReference type="PANTHER" id="PTHR37389:SF16">
    <property type="entry name" value="GLYCINE-RICH CELL WALL STRUCTURAL PROTEIN"/>
    <property type="match status" value="1"/>
</dbReference>
<name>A0AAE1XY45_9LAMI</name>
<dbReference type="InterPro" id="IPR010800">
    <property type="entry name" value="GRP"/>
</dbReference>
<comment type="caution">
    <text evidence="2">The sequence shown here is derived from an EMBL/GenBank/DDBJ whole genome shotgun (WGS) entry which is preliminary data.</text>
</comment>
<evidence type="ECO:0000313" key="2">
    <source>
        <dbReference type="EMBL" id="KAK4420067.1"/>
    </source>
</evidence>
<organism evidence="2 3">
    <name type="scientific">Sesamum alatum</name>
    <dbReference type="NCBI Taxonomy" id="300844"/>
    <lineage>
        <taxon>Eukaryota</taxon>
        <taxon>Viridiplantae</taxon>
        <taxon>Streptophyta</taxon>
        <taxon>Embryophyta</taxon>
        <taxon>Tracheophyta</taxon>
        <taxon>Spermatophyta</taxon>
        <taxon>Magnoliopsida</taxon>
        <taxon>eudicotyledons</taxon>
        <taxon>Gunneridae</taxon>
        <taxon>Pentapetalae</taxon>
        <taxon>asterids</taxon>
        <taxon>lamiids</taxon>
        <taxon>Lamiales</taxon>
        <taxon>Pedaliaceae</taxon>
        <taxon>Sesamum</taxon>
    </lineage>
</organism>
<sequence length="156" mass="14965">MGSKAILCLGLFIATVLFSSGVAAIQLIGTSNAVHTSKEAVEENGAVNGAKFGGGMFGGYPGSGGLGGFGGSPGGEYGGYGRGGFGGYPGGRGGFGGYPGGRGGFRGYPGGGRGGFDGEPGGLCPYGCCGGSSYGGACRCCTYAGQKVDAEPEAKP</sequence>
<gene>
    <name evidence="2" type="ORF">Salat_2419600</name>
</gene>
<keyword evidence="1" id="KW-0732">Signal</keyword>